<keyword evidence="2" id="KW-1185">Reference proteome</keyword>
<name>A0A812DC56_ACAPH</name>
<evidence type="ECO:0000313" key="2">
    <source>
        <dbReference type="Proteomes" id="UP000597762"/>
    </source>
</evidence>
<comment type="caution">
    <text evidence="1">The sequence shown here is derived from an EMBL/GenBank/DDBJ whole genome shotgun (WGS) entry which is preliminary data.</text>
</comment>
<organism evidence="1 2">
    <name type="scientific">Acanthosepion pharaonis</name>
    <name type="common">Pharaoh cuttlefish</name>
    <name type="synonym">Sepia pharaonis</name>
    <dbReference type="NCBI Taxonomy" id="158019"/>
    <lineage>
        <taxon>Eukaryota</taxon>
        <taxon>Metazoa</taxon>
        <taxon>Spiralia</taxon>
        <taxon>Lophotrochozoa</taxon>
        <taxon>Mollusca</taxon>
        <taxon>Cephalopoda</taxon>
        <taxon>Coleoidea</taxon>
        <taxon>Decapodiformes</taxon>
        <taxon>Sepiida</taxon>
        <taxon>Sepiina</taxon>
        <taxon>Sepiidae</taxon>
        <taxon>Acanthosepion</taxon>
    </lineage>
</organism>
<reference evidence="1" key="1">
    <citation type="submission" date="2021-01" db="EMBL/GenBank/DDBJ databases">
        <authorList>
            <person name="Li R."/>
            <person name="Bekaert M."/>
        </authorList>
    </citation>
    <scope>NUCLEOTIDE SEQUENCE</scope>
    <source>
        <strain evidence="1">Farmed</strain>
    </source>
</reference>
<dbReference type="Proteomes" id="UP000597762">
    <property type="component" value="Unassembled WGS sequence"/>
</dbReference>
<proteinExistence type="predicted"/>
<dbReference type="AlphaFoldDB" id="A0A812DC56"/>
<dbReference type="EMBL" id="CAHIKZ030002938">
    <property type="protein sequence ID" value="CAE1294185.1"/>
    <property type="molecule type" value="Genomic_DNA"/>
</dbReference>
<protein>
    <submittedName>
        <fullName evidence="1">Uncharacterized protein</fullName>
    </submittedName>
</protein>
<sequence length="152" mass="17219">MHICSHQVLQTSCNLQYLSTRWARNSWMVFLQPVYVVSWMRSDKNFWVIQALLSNAFSPQVFITVFGFWIPAHLSYLFKEATESPLQPTSNDTRVQLSPFSQTSITSFSHQSSFLSRTSSIPTSHATVISPSNICFFSPSINTPGLASFQTQ</sequence>
<gene>
    <name evidence="1" type="ORF">SPHA_50246</name>
</gene>
<evidence type="ECO:0000313" key="1">
    <source>
        <dbReference type="EMBL" id="CAE1294185.1"/>
    </source>
</evidence>
<accession>A0A812DC56</accession>